<dbReference type="EMBL" id="JACJIS010000003">
    <property type="protein sequence ID" value="MBA9074726.1"/>
    <property type="molecule type" value="Genomic_DNA"/>
</dbReference>
<evidence type="ECO:0000313" key="1">
    <source>
        <dbReference type="EMBL" id="MBA9074726.1"/>
    </source>
</evidence>
<keyword evidence="2" id="KW-1185">Reference proteome</keyword>
<accession>A0ABR6DSR4</accession>
<reference evidence="1 2" key="1">
    <citation type="submission" date="2020-08" db="EMBL/GenBank/DDBJ databases">
        <title>Genomic Encyclopedia of Type Strains, Phase IV (KMG-IV): sequencing the most valuable type-strain genomes for metagenomic binning, comparative biology and taxonomic classification.</title>
        <authorList>
            <person name="Goeker M."/>
        </authorList>
    </citation>
    <scope>NUCLEOTIDE SEQUENCE [LARGE SCALE GENOMIC DNA]</scope>
    <source>
        <strain evidence="1 2">DSM 100397</strain>
    </source>
</reference>
<dbReference type="RefSeq" id="WP_182494185.1">
    <property type="nucleotide sequence ID" value="NZ_JACJIS010000003.1"/>
</dbReference>
<proteinExistence type="predicted"/>
<organism evidence="1 2">
    <name type="scientific">Flavobacterium gossypii</name>
    <dbReference type="NCBI Taxonomy" id="1646119"/>
    <lineage>
        <taxon>Bacteria</taxon>
        <taxon>Pseudomonadati</taxon>
        <taxon>Bacteroidota</taxon>
        <taxon>Flavobacteriia</taxon>
        <taxon>Flavobacteriales</taxon>
        <taxon>Flavobacteriaceae</taxon>
        <taxon>Flavobacterium</taxon>
    </lineage>
</organism>
<dbReference type="Proteomes" id="UP000555003">
    <property type="component" value="Unassembled WGS sequence"/>
</dbReference>
<comment type="caution">
    <text evidence="1">The sequence shown here is derived from an EMBL/GenBank/DDBJ whole genome shotgun (WGS) entry which is preliminary data.</text>
</comment>
<gene>
    <name evidence="1" type="ORF">GGR22_002899</name>
</gene>
<name>A0ABR6DSR4_9FLAO</name>
<evidence type="ECO:0008006" key="3">
    <source>
        <dbReference type="Google" id="ProtNLM"/>
    </source>
</evidence>
<evidence type="ECO:0000313" key="2">
    <source>
        <dbReference type="Proteomes" id="UP000555003"/>
    </source>
</evidence>
<sequence length="373" mass="42918">MIKIKYPSQDNDNMKIFHDEFSKAIKDNLRNEASIDAHLKEIPYKGEILTLNNLLTFSLVELIATEPLLKSYATALSETKRIEFIKLFDYENLQPAIADFFMRMNNLGLIDMCSCYYCNIDYINVFNDIGQYKDKLHFLNVAQYEELNLIPGISKATINKIIAERPLTNSDPGFLTKKKRELIRKYSLSMANRYKNHFTLDHFLPKGNYPYFALSLYNLVPSCYACNSKFKGIKEFELNASTILLSPTSPDFVLEDNPLFSLYFSDGKDENTTKELTDITITFDALGIGEKRFLEIFAIQGRYAFHKKEALNMVLKRQKYSDSTIAEIARAIRSTDEMSIKRDIFGSSIFNASENNQPLTKFKKDIAKKIGII</sequence>
<protein>
    <recommendedName>
        <fullName evidence="3">HNH endonuclease</fullName>
    </recommendedName>
</protein>